<feature type="domain" description="Glycosyl transferase family 28 C-terminal" evidence="5">
    <location>
        <begin position="201"/>
        <end position="338"/>
    </location>
</feature>
<sequence>MKRVLFLPFLQIPSGHHQVADSLIEGLRMIDPSIQCDKVDIFQYRSKWIEMLSSYMYLKWIHYFPGFYSWLYHKSVYTNVKENKRYRHYEALFLKAMKKLIHEKKPDIMICTHALPSYMLSQLKEKQVVSTPVINVYTDYFIHQLWGIKGIDFHFVPSKENKQSLIEKGVHPGRIFITGIPVHHKITKTHEFKFTKKYPETILITGGNLGVGFMDRLISSLERQSAFHYYILCGKNERLYQKLSAIKGPFTPFSYIESREHMNEIYEKSDAIVTKPGGVTISESLMKQLPIFVYHALPGQEEINLNQLSRLGVVHPINQSKTDPQLEKQIHAFFSDQHLIDQYKENVLDYHRDMVNINPPHLLYQLMENHVL</sequence>
<dbReference type="SUPFAM" id="SSF53756">
    <property type="entry name" value="UDP-Glycosyltransferase/glycogen phosphorylase"/>
    <property type="match status" value="1"/>
</dbReference>
<feature type="domain" description="Diacylglycerol glucosyltransferase N-terminal" evidence="6">
    <location>
        <begin position="16"/>
        <end position="182"/>
    </location>
</feature>
<name>A0A4R3MQ38_9BACI</name>
<evidence type="ECO:0000256" key="1">
    <source>
        <dbReference type="ARBA" id="ARBA00004370"/>
    </source>
</evidence>
<dbReference type="Proteomes" id="UP000294650">
    <property type="component" value="Unassembled WGS sequence"/>
</dbReference>
<evidence type="ECO:0000256" key="4">
    <source>
        <dbReference type="ARBA" id="ARBA00022679"/>
    </source>
</evidence>
<dbReference type="PANTHER" id="PTHR43025">
    <property type="entry name" value="MONOGALACTOSYLDIACYLGLYCEROL SYNTHASE"/>
    <property type="match status" value="1"/>
</dbReference>
<dbReference type="InterPro" id="IPR007235">
    <property type="entry name" value="Glyco_trans_28_C"/>
</dbReference>
<comment type="similarity">
    <text evidence="2">Belongs to the glycosyltransferase 28 family.</text>
</comment>
<evidence type="ECO:0000259" key="5">
    <source>
        <dbReference type="Pfam" id="PF04101"/>
    </source>
</evidence>
<dbReference type="GO" id="GO:0009247">
    <property type="term" value="P:glycolipid biosynthetic process"/>
    <property type="evidence" value="ECO:0007669"/>
    <property type="project" value="InterPro"/>
</dbReference>
<gene>
    <name evidence="7" type="ORF">EDD68_13510</name>
</gene>
<reference evidence="7 8" key="1">
    <citation type="submission" date="2019-03" db="EMBL/GenBank/DDBJ databases">
        <title>Genomic Encyclopedia of Type Strains, Phase IV (KMG-IV): sequencing the most valuable type-strain genomes for metagenomic binning, comparative biology and taxonomic classification.</title>
        <authorList>
            <person name="Goeker M."/>
        </authorList>
    </citation>
    <scope>NUCLEOTIDE SEQUENCE [LARGE SCALE GENOMIC DNA]</scope>
    <source>
        <strain evidence="7 8">DSM 25894</strain>
    </source>
</reference>
<dbReference type="GO" id="GO:0016758">
    <property type="term" value="F:hexosyltransferase activity"/>
    <property type="evidence" value="ECO:0007669"/>
    <property type="project" value="InterPro"/>
</dbReference>
<dbReference type="EMBL" id="SMAN01000035">
    <property type="protein sequence ID" value="TCT15976.1"/>
    <property type="molecule type" value="Genomic_DNA"/>
</dbReference>
<evidence type="ECO:0000256" key="3">
    <source>
        <dbReference type="ARBA" id="ARBA00022676"/>
    </source>
</evidence>
<organism evidence="7 8">
    <name type="scientific">Melghiribacillus thermohalophilus</name>
    <dbReference type="NCBI Taxonomy" id="1324956"/>
    <lineage>
        <taxon>Bacteria</taxon>
        <taxon>Bacillati</taxon>
        <taxon>Bacillota</taxon>
        <taxon>Bacilli</taxon>
        <taxon>Bacillales</taxon>
        <taxon>Bacillaceae</taxon>
        <taxon>Melghiribacillus</taxon>
    </lineage>
</organism>
<dbReference type="RefSeq" id="WP_132373219.1">
    <property type="nucleotide sequence ID" value="NZ_SMAN01000035.1"/>
</dbReference>
<evidence type="ECO:0000313" key="8">
    <source>
        <dbReference type="Proteomes" id="UP000294650"/>
    </source>
</evidence>
<dbReference type="PANTHER" id="PTHR43025:SF3">
    <property type="entry name" value="MONOGALACTOSYLDIACYLGLYCEROL SYNTHASE 1, CHLOROPLASTIC"/>
    <property type="match status" value="1"/>
</dbReference>
<accession>A0A4R3MQ38</accession>
<dbReference type="Gene3D" id="3.40.50.2000">
    <property type="entry name" value="Glycogen Phosphorylase B"/>
    <property type="match status" value="1"/>
</dbReference>
<comment type="caution">
    <text evidence="7">The sequence shown here is derived from an EMBL/GenBank/DDBJ whole genome shotgun (WGS) entry which is preliminary data.</text>
</comment>
<dbReference type="InterPro" id="IPR050519">
    <property type="entry name" value="Glycosyltransf_28_UgtP"/>
</dbReference>
<keyword evidence="3" id="KW-0328">Glycosyltransferase</keyword>
<keyword evidence="8" id="KW-1185">Reference proteome</keyword>
<dbReference type="AlphaFoldDB" id="A0A4R3MQ38"/>
<dbReference type="Pfam" id="PF04101">
    <property type="entry name" value="Glyco_tran_28_C"/>
    <property type="match status" value="1"/>
</dbReference>
<dbReference type="InterPro" id="IPR009695">
    <property type="entry name" value="Diacylglyc_glucosyltr_N"/>
</dbReference>
<evidence type="ECO:0000313" key="7">
    <source>
        <dbReference type="EMBL" id="TCT15976.1"/>
    </source>
</evidence>
<dbReference type="OrthoDB" id="9815663at2"/>
<proteinExistence type="inferred from homology"/>
<dbReference type="GO" id="GO:0016020">
    <property type="term" value="C:membrane"/>
    <property type="evidence" value="ECO:0007669"/>
    <property type="project" value="UniProtKB-SubCell"/>
</dbReference>
<dbReference type="Pfam" id="PF06925">
    <property type="entry name" value="MGDG_synth"/>
    <property type="match status" value="1"/>
</dbReference>
<evidence type="ECO:0000256" key="2">
    <source>
        <dbReference type="ARBA" id="ARBA00006962"/>
    </source>
</evidence>
<comment type="subcellular location">
    <subcellularLocation>
        <location evidence="1">Membrane</location>
    </subcellularLocation>
</comment>
<keyword evidence="4 7" id="KW-0808">Transferase</keyword>
<evidence type="ECO:0000259" key="6">
    <source>
        <dbReference type="Pfam" id="PF06925"/>
    </source>
</evidence>
<protein>
    <submittedName>
        <fullName evidence="7">UDP-N-acetylglucosamine:LPS N-acetylglucosamine transferase</fullName>
    </submittedName>
</protein>